<protein>
    <submittedName>
        <fullName evidence="1">Uncharacterized protein</fullName>
    </submittedName>
</protein>
<organism evidence="1 2">
    <name type="scientific">Hymenobacter ginkgonis</name>
    <dbReference type="NCBI Taxonomy" id="2682976"/>
    <lineage>
        <taxon>Bacteria</taxon>
        <taxon>Pseudomonadati</taxon>
        <taxon>Bacteroidota</taxon>
        <taxon>Cytophagia</taxon>
        <taxon>Cytophagales</taxon>
        <taxon>Hymenobacteraceae</taxon>
        <taxon>Hymenobacter</taxon>
    </lineage>
</organism>
<evidence type="ECO:0000313" key="1">
    <source>
        <dbReference type="EMBL" id="MVN79208.1"/>
    </source>
</evidence>
<dbReference type="RefSeq" id="WP_157569984.1">
    <property type="nucleotide sequence ID" value="NZ_WQKZ01000011.1"/>
</dbReference>
<evidence type="ECO:0000313" key="2">
    <source>
        <dbReference type="Proteomes" id="UP000441336"/>
    </source>
</evidence>
<gene>
    <name evidence="1" type="ORF">GO988_22990</name>
</gene>
<dbReference type="AlphaFoldDB" id="A0A7K1TLB2"/>
<keyword evidence="2" id="KW-1185">Reference proteome</keyword>
<sequence>MQKVLTQVIRAPGLAPYLAHYTAGSIYFRLLPTTHSTPQDLRRFQSLKLQVGQQPPLCYDEKKDTRRYPVLVFRFVYLTATAAEVWVEVDREGVIGKFTLAKKLYWTIQTADVYET</sequence>
<comment type="caution">
    <text evidence="1">The sequence shown here is derived from an EMBL/GenBank/DDBJ whole genome shotgun (WGS) entry which is preliminary data.</text>
</comment>
<reference evidence="1 2" key="1">
    <citation type="submission" date="2019-12" db="EMBL/GenBank/DDBJ databases">
        <title>Hymenobacter sp. HMF4947 Genome sequencing and assembly.</title>
        <authorList>
            <person name="Kang H."/>
            <person name="Cha I."/>
            <person name="Kim H."/>
            <person name="Joh K."/>
        </authorList>
    </citation>
    <scope>NUCLEOTIDE SEQUENCE [LARGE SCALE GENOMIC DNA]</scope>
    <source>
        <strain evidence="1 2">HMF4947</strain>
    </source>
</reference>
<name>A0A7K1TLB2_9BACT</name>
<proteinExistence type="predicted"/>
<dbReference type="EMBL" id="WQKZ01000011">
    <property type="protein sequence ID" value="MVN79208.1"/>
    <property type="molecule type" value="Genomic_DNA"/>
</dbReference>
<dbReference type="Proteomes" id="UP000441336">
    <property type="component" value="Unassembled WGS sequence"/>
</dbReference>
<accession>A0A7K1TLB2</accession>